<dbReference type="InterPro" id="IPR023895">
    <property type="entry name" value="Thiopep_bacteriocin_prcur"/>
</dbReference>
<comment type="caution">
    <text evidence="1">The sequence shown here is derived from an EMBL/GenBank/DDBJ whole genome shotgun (WGS) entry which is preliminary data.</text>
</comment>
<dbReference type="NCBIfam" id="NF033401">
    <property type="entry name" value="thiazolyl_BerA"/>
    <property type="match status" value="1"/>
</dbReference>
<proteinExistence type="predicted"/>
<accession>A0AAN2WHF5</accession>
<evidence type="ECO:0000313" key="1">
    <source>
        <dbReference type="EMBL" id="EAE2354147.1"/>
    </source>
</evidence>
<name>A0AAN2WHF5_LISMN</name>
<dbReference type="Pfam" id="PF19409">
    <property type="entry name" value="Thiopep_pre"/>
    <property type="match status" value="1"/>
</dbReference>
<sequence>METEKLFANELKLDLDNLNLDDIEFVSADKLSESDETAIMGASCTGCVCTCSCCTT</sequence>
<organism evidence="1 2">
    <name type="scientific">Listeria monocytogenes</name>
    <dbReference type="NCBI Taxonomy" id="1639"/>
    <lineage>
        <taxon>Bacteria</taxon>
        <taxon>Bacillati</taxon>
        <taxon>Bacillota</taxon>
        <taxon>Bacilli</taxon>
        <taxon>Bacillales</taxon>
        <taxon>Listeriaceae</taxon>
        <taxon>Listeria</taxon>
    </lineage>
</organism>
<dbReference type="EMBL" id="AAAREG010000004">
    <property type="protein sequence ID" value="EAE2354147.1"/>
    <property type="molecule type" value="Genomic_DNA"/>
</dbReference>
<dbReference type="NCBIfam" id="TIGR03892">
    <property type="entry name" value="thiopep_precurs"/>
    <property type="match status" value="1"/>
</dbReference>
<reference evidence="1 2" key="1">
    <citation type="submission" date="2018-06" db="EMBL/GenBank/DDBJ databases">
        <authorList>
            <consortium name="PulseNet: The National Subtyping Network for Foodborne Disease Surveillance"/>
            <person name="Tarr C.L."/>
            <person name="Trees E."/>
            <person name="Katz L.S."/>
            <person name="Carleton-Romer H.A."/>
            <person name="Stroika S."/>
            <person name="Kucerova Z."/>
            <person name="Roache K.F."/>
            <person name="Sabol A.L."/>
            <person name="Besser J."/>
            <person name="Gerner-Smidt P."/>
        </authorList>
    </citation>
    <scope>NUCLEOTIDE SEQUENCE [LARGE SCALE GENOMIC DNA]</scope>
    <source>
        <strain evidence="1 2">PNUSAL000134</strain>
    </source>
</reference>
<dbReference type="AlphaFoldDB" id="A0AAN2WHF5"/>
<protein>
    <submittedName>
        <fullName evidence="1">Thiocillin/thiostrepton family thiazolyl peptide</fullName>
    </submittedName>
</protein>
<evidence type="ECO:0000313" key="2">
    <source>
        <dbReference type="Proteomes" id="UP000336166"/>
    </source>
</evidence>
<gene>
    <name evidence="1" type="ORF">Y261_07305</name>
</gene>
<dbReference type="Proteomes" id="UP000336166">
    <property type="component" value="Unassembled WGS sequence"/>
</dbReference>